<dbReference type="AlphaFoldDB" id="A0A942ID07"/>
<gene>
    <name evidence="2" type="ORF">KD146_03390</name>
</gene>
<feature type="chain" id="PRO_5036751307" description="DUF1849 family protein" evidence="1">
    <location>
        <begin position="24"/>
        <end position="286"/>
    </location>
</feature>
<proteinExistence type="predicted"/>
<dbReference type="RefSeq" id="WP_212657336.1">
    <property type="nucleotide sequence ID" value="NZ_JAGXTP010000001.1"/>
</dbReference>
<evidence type="ECO:0000313" key="2">
    <source>
        <dbReference type="EMBL" id="MBS3847735.1"/>
    </source>
</evidence>
<reference evidence="2" key="1">
    <citation type="submission" date="2021-04" db="EMBL/GenBank/DDBJ databases">
        <title>Devosia litorisediminis sp. nov., isolated from a sand dune.</title>
        <authorList>
            <person name="Park S."/>
            <person name="Yoon J.-H."/>
        </authorList>
    </citation>
    <scope>NUCLEOTIDE SEQUENCE</scope>
    <source>
        <strain evidence="2">BSSL-BM10</strain>
    </source>
</reference>
<protein>
    <recommendedName>
        <fullName evidence="4">DUF1849 family protein</fullName>
    </recommendedName>
</protein>
<feature type="signal peptide" evidence="1">
    <location>
        <begin position="1"/>
        <end position="23"/>
    </location>
</feature>
<name>A0A942ID07_9HYPH</name>
<accession>A0A942ID07</accession>
<evidence type="ECO:0000256" key="1">
    <source>
        <dbReference type="SAM" id="SignalP"/>
    </source>
</evidence>
<keyword evidence="3" id="KW-1185">Reference proteome</keyword>
<sequence length="286" mass="31122">MKPSMMLVAILIALMASLQPSFARCTGPEDYRQAEVLRETAFLRTGFGTLALRYYSDRVLSLQGGGCFDVSKFRFSGLRFELNSTAHDGPAYFAAAVTRTFPSKSTDGGGHELKVRRNASSADRSDKWLRVTDGEEQTEAGIQLNGSEFSVLRSSWDAVVLDEVSDLREADLTDLPGVGSWHAVLGVLDGRRSAQVNIPVVANTRIGINELIRDIDSLVGEQGGPTYTKVYLHKFLTSPHPSLNTPILQPGIAECMYITFGIGGLPDMSLSDSLTTIVLKLDDVDC</sequence>
<dbReference type="Proteomes" id="UP000678281">
    <property type="component" value="Unassembled WGS sequence"/>
</dbReference>
<comment type="caution">
    <text evidence="2">The sequence shown here is derived from an EMBL/GenBank/DDBJ whole genome shotgun (WGS) entry which is preliminary data.</text>
</comment>
<evidence type="ECO:0000313" key="3">
    <source>
        <dbReference type="Proteomes" id="UP000678281"/>
    </source>
</evidence>
<dbReference type="EMBL" id="JAGXTP010000001">
    <property type="protein sequence ID" value="MBS3847735.1"/>
    <property type="molecule type" value="Genomic_DNA"/>
</dbReference>
<keyword evidence="1" id="KW-0732">Signal</keyword>
<evidence type="ECO:0008006" key="4">
    <source>
        <dbReference type="Google" id="ProtNLM"/>
    </source>
</evidence>
<organism evidence="2 3">
    <name type="scientific">Devosia litorisediminis</name>
    <dbReference type="NCBI Taxonomy" id="2829817"/>
    <lineage>
        <taxon>Bacteria</taxon>
        <taxon>Pseudomonadati</taxon>
        <taxon>Pseudomonadota</taxon>
        <taxon>Alphaproteobacteria</taxon>
        <taxon>Hyphomicrobiales</taxon>
        <taxon>Devosiaceae</taxon>
        <taxon>Devosia</taxon>
    </lineage>
</organism>